<evidence type="ECO:0000313" key="2">
    <source>
        <dbReference type="EMBL" id="KAJ7704733.1"/>
    </source>
</evidence>
<comment type="caution">
    <text evidence="2">The sequence shown here is derived from an EMBL/GenBank/DDBJ whole genome shotgun (WGS) entry which is preliminary data.</text>
</comment>
<protein>
    <submittedName>
        <fullName evidence="2">Uncharacterized protein</fullName>
    </submittedName>
</protein>
<organism evidence="2 3">
    <name type="scientific">Mycena metata</name>
    <dbReference type="NCBI Taxonomy" id="1033252"/>
    <lineage>
        <taxon>Eukaryota</taxon>
        <taxon>Fungi</taxon>
        <taxon>Dikarya</taxon>
        <taxon>Basidiomycota</taxon>
        <taxon>Agaricomycotina</taxon>
        <taxon>Agaricomycetes</taxon>
        <taxon>Agaricomycetidae</taxon>
        <taxon>Agaricales</taxon>
        <taxon>Marasmiineae</taxon>
        <taxon>Mycenaceae</taxon>
        <taxon>Mycena</taxon>
    </lineage>
</organism>
<evidence type="ECO:0000256" key="1">
    <source>
        <dbReference type="SAM" id="MobiDB-lite"/>
    </source>
</evidence>
<dbReference type="Proteomes" id="UP001215598">
    <property type="component" value="Unassembled WGS sequence"/>
</dbReference>
<evidence type="ECO:0000313" key="3">
    <source>
        <dbReference type="Proteomes" id="UP001215598"/>
    </source>
</evidence>
<proteinExistence type="predicted"/>
<dbReference type="EMBL" id="JARKIB010000481">
    <property type="protein sequence ID" value="KAJ7704733.1"/>
    <property type="molecule type" value="Genomic_DNA"/>
</dbReference>
<gene>
    <name evidence="2" type="ORF">B0H16DRAFT_1482473</name>
</gene>
<name>A0AAD7GT51_9AGAR</name>
<reference evidence="2" key="1">
    <citation type="submission" date="2023-03" db="EMBL/GenBank/DDBJ databases">
        <title>Massive genome expansion in bonnet fungi (Mycena s.s.) driven by repeated elements and novel gene families across ecological guilds.</title>
        <authorList>
            <consortium name="Lawrence Berkeley National Laboratory"/>
            <person name="Harder C.B."/>
            <person name="Miyauchi S."/>
            <person name="Viragh M."/>
            <person name="Kuo A."/>
            <person name="Thoen E."/>
            <person name="Andreopoulos B."/>
            <person name="Lu D."/>
            <person name="Skrede I."/>
            <person name="Drula E."/>
            <person name="Henrissat B."/>
            <person name="Morin E."/>
            <person name="Kohler A."/>
            <person name="Barry K."/>
            <person name="LaButti K."/>
            <person name="Morin E."/>
            <person name="Salamov A."/>
            <person name="Lipzen A."/>
            <person name="Mereny Z."/>
            <person name="Hegedus B."/>
            <person name="Baldrian P."/>
            <person name="Stursova M."/>
            <person name="Weitz H."/>
            <person name="Taylor A."/>
            <person name="Grigoriev I.V."/>
            <person name="Nagy L.G."/>
            <person name="Martin F."/>
            <person name="Kauserud H."/>
        </authorList>
    </citation>
    <scope>NUCLEOTIDE SEQUENCE</scope>
    <source>
        <strain evidence="2">CBHHK182m</strain>
    </source>
</reference>
<feature type="region of interest" description="Disordered" evidence="1">
    <location>
        <begin position="1"/>
        <end position="135"/>
    </location>
</feature>
<keyword evidence="3" id="KW-1185">Reference proteome</keyword>
<sequence length="135" mass="14454">MHSQPPGSALARPAVGSAEPGHEREQRTQLQYGGVWEEPYASWLRSPSGGGALRAGHVDASTSDARFERKMGSEPGQGIPGKGPEGSEYGPDADDGEQRIRVLPAPKGYTSKVDGQKMLSTESPPLKVRICSERR</sequence>
<accession>A0AAD7GT51</accession>
<dbReference type="AlphaFoldDB" id="A0AAD7GT51"/>